<sequence>MAALANALSGLSLEISTSPSGSTIDLAGTSSTSAASSLSSALSSPFPSILRLTFIVSGGKGVRGKYDLSLYKDLLLALKESGYKSEQEGGDESKGGSYKSQHDTGKNLKTIVVFTRPTTVEAEEEEEEKVKGGALDETSVDYKAICSSFTIFEKLVETRCPTWSEKKTLCGVLTVGQELYNILMSEVLRGKVLTSQEQNYVDSSDSFEAKLSHLKSLMQEHVKSGSLTSVEKTTLLNQVSEKILSSSQPALLKRKSLLESSPGKFTVPFRNLQLLKKLSDDIGLITKIEKGASGRLMTQKELKKVQEKEEIMVKLEEVLGKERGWWEEEDVWEERRTGVEALLKEGEKKAMKTSGGGGGKKVPVKKPVKSATSWVTPGAGKKISGAGLGRGVGGGGGAKKQQKPGGLFAAMMDSSDSDSD</sequence>
<feature type="compositionally biased region" description="Gly residues" evidence="1">
    <location>
        <begin position="386"/>
        <end position="398"/>
    </location>
</feature>
<evidence type="ECO:0000313" key="3">
    <source>
        <dbReference type="Proteomes" id="UP001165160"/>
    </source>
</evidence>
<accession>A0A9W7F1T7</accession>
<proteinExistence type="predicted"/>
<comment type="caution">
    <text evidence="2">The sequence shown here is derived from an EMBL/GenBank/DDBJ whole genome shotgun (WGS) entry which is preliminary data.</text>
</comment>
<keyword evidence="3" id="KW-1185">Reference proteome</keyword>
<feature type="region of interest" description="Disordered" evidence="1">
    <location>
        <begin position="347"/>
        <end position="420"/>
    </location>
</feature>
<evidence type="ECO:0000313" key="2">
    <source>
        <dbReference type="EMBL" id="GMH97858.1"/>
    </source>
</evidence>
<name>A0A9W7F1T7_9STRA</name>
<dbReference type="Proteomes" id="UP001165160">
    <property type="component" value="Unassembled WGS sequence"/>
</dbReference>
<dbReference type="AlphaFoldDB" id="A0A9W7F1T7"/>
<organism evidence="2 3">
    <name type="scientific">Triparma verrucosa</name>
    <dbReference type="NCBI Taxonomy" id="1606542"/>
    <lineage>
        <taxon>Eukaryota</taxon>
        <taxon>Sar</taxon>
        <taxon>Stramenopiles</taxon>
        <taxon>Ochrophyta</taxon>
        <taxon>Bolidophyceae</taxon>
        <taxon>Parmales</taxon>
        <taxon>Triparmaceae</taxon>
        <taxon>Triparma</taxon>
    </lineage>
</organism>
<gene>
    <name evidence="2" type="ORF">TrVE_jg3186</name>
</gene>
<evidence type="ECO:0000256" key="1">
    <source>
        <dbReference type="SAM" id="MobiDB-lite"/>
    </source>
</evidence>
<protein>
    <submittedName>
        <fullName evidence="2">Uncharacterized protein</fullName>
    </submittedName>
</protein>
<dbReference type="EMBL" id="BRXX01000207">
    <property type="protein sequence ID" value="GMH97858.1"/>
    <property type="molecule type" value="Genomic_DNA"/>
</dbReference>
<reference evidence="3" key="1">
    <citation type="journal article" date="2023" name="Commun. Biol.">
        <title>Genome analysis of Parmales, the sister group of diatoms, reveals the evolutionary specialization of diatoms from phago-mixotrophs to photoautotrophs.</title>
        <authorList>
            <person name="Ban H."/>
            <person name="Sato S."/>
            <person name="Yoshikawa S."/>
            <person name="Yamada K."/>
            <person name="Nakamura Y."/>
            <person name="Ichinomiya M."/>
            <person name="Sato N."/>
            <person name="Blanc-Mathieu R."/>
            <person name="Endo H."/>
            <person name="Kuwata A."/>
            <person name="Ogata H."/>
        </authorList>
    </citation>
    <scope>NUCLEOTIDE SEQUENCE [LARGE SCALE GENOMIC DNA]</scope>
    <source>
        <strain evidence="3">NIES 3699</strain>
    </source>
</reference>